<dbReference type="OrthoDB" id="273338at2759"/>
<dbReference type="VEuPathDB" id="TriTrypDB:LmxM.36.1030"/>
<sequence length="1672" mass="181980">MRSLRLRAVGSLHPSHRASSYNDTATSTCSAWRCLNTAAENRQRNAATDSALPPLEQTFPSPLSGPVASNSVLLSPIDSAHPCSRLSQRQMRQRQRKWGALRRYRWENHSPRPIPLSLLGTPALISSLPRTSVGATHGGVSEDTRAKTVPCDAARGALVKTCSPSRSRSLSRAPAECEATEGTRPRADTGSAGGAVVDSVALSSTRNAAPGSSSVEDPLLSFLDSHEEDAALLLAMWTSLHRSCVFGSALSESLVLQVRCFLHSLLRYRAIGAAVNFYYRLMGIGVQLRQSDLLLLFSSLTYEAAASTEEAQLRRAAETATMENDRKIWTQRRRQFRESAARTHTTDAPGQSQRERGEEGGDTVFAGQMGVMNAVVKKTGAPALCEERPARVNATATDNIQDPASYTHIARATHIADDRSVGASSASRGDWGEVGDDVHPPGSIARRVAFHQQPEWVKRWILYEASMGTLDDLDEVEDPSRRSTLSTSSSADALLSASDVEADTAAQSEQAMRGMKVAAIVDHLHLLTLGAMQRDHLSATEANTPPPSPWRPQRRTWRLSRSWSAERAYWKEALDLIRSAYTLAPRHRALSECGGTSCPPAAEDLLLPSDVVFALQSMLREVHSWEGTLSLLRLTIPEAKQRDADPPRAVGMASDCFLRGAVLFMALAASAQPWKTQAKVEGWMHRVMLPRLARDTRAQTEVTSTATAATAALHALWLSHLCSVKASRPDEFVVLGEEAAAYFTSLSVQQAIHGDLTLMMSEVCATTERAVDALHETLQRAAQHRRTSEVLAKSIRTGAYRVENGKGKHDLGSDPERDHMFDPLSITSVAAPATVMNGIRCSLFTEYTTKSPLSPPALLPSDSVDAFVLCCAAVKETVWLRFTTAASTSPAAVTVEVLQFLEQSVHGPSGLLNAFQLLYDSPASRLARNGKVSTLTPTVNTPAAPECAYVSCILATTLLQLVQLLCAQPDQQQHHFSCQIWNGAELVLLVELAAKVLEGIAAAQVQQAPWRWAVEERLKELATVTARTVRLVVHQLDIHRMNEKVMFGAMTDQNVELLALLARVLNKSSELMVVSRACGASRGSSHSPVWRILTSTCSPRILQGVHLCFRSSCALGKRVRYRLCRRDADNLDHWIQPPRSRQRTSDRLRGARGAALSSPKLPMKAIAASGGAAVGRDVGRDFPLTVSLRDSVYKIMTRERTSAGVGQALQRLAAATVNWKASLLLCELVTKDVSLARGTCSVDFFATTLDRMAQDVAKSSAAAQAGLRASRLQGSCVVPSRKGYGRLAAPRAFGPPNLWLSAIDVFWSAVDHAGHVEAAAAQQSHSSSVAASATTPGSNLVSVDAQERAVLARLLLPLLRFSRAVHQREVGRQWRRTWAAMYAPPEKKNPQWRQQNIEALSVLGDSAALSHCVSDYHGCGSEALLCSVAVQHGNWHAALEAVFQTYGAVEERHATGTTYSLVIARTILTLLAKSPMNLSNTAMRLRTVQRETWDEECSLAVVRLLLRGRRWRLAMTHVDEALGLPDMQRVRALVLVDPAGRLRQGASPTASSAATLVRYAQLLTAALQATAIGGDSERAPAYYDAFKALVRYVFGEVVDMDTLHTAEVDSQSGDDALDAALDMTHFTEREEKHSSGLEDQVHEAVRELAPRARILFFRAMTKKMLASHAGSR</sequence>
<protein>
    <submittedName>
        <fullName evidence="2">Uncharacterized protein</fullName>
    </submittedName>
</protein>
<dbReference type="RefSeq" id="XP_003874448.1">
    <property type="nucleotide sequence ID" value="XM_003874399.1"/>
</dbReference>
<gene>
    <name evidence="2" type="ORF">LMXM_36_1030</name>
</gene>
<dbReference type="KEGG" id="lmi:LMXM_36_1030"/>
<feature type="region of interest" description="Disordered" evidence="1">
    <location>
        <begin position="333"/>
        <end position="363"/>
    </location>
</feature>
<feature type="compositionally biased region" description="Low complexity" evidence="1">
    <location>
        <begin position="165"/>
        <end position="174"/>
    </location>
</feature>
<dbReference type="OMA" id="HALWLSH"/>
<accession>E9ASM3</accession>
<dbReference type="Proteomes" id="UP000007259">
    <property type="component" value="Chromosome 20"/>
</dbReference>
<dbReference type="EMBL" id="FR799573">
    <property type="protein sequence ID" value="CBZ25946.1"/>
    <property type="molecule type" value="Genomic_DNA"/>
</dbReference>
<feature type="compositionally biased region" description="Basic and acidic residues" evidence="1">
    <location>
        <begin position="336"/>
        <end position="345"/>
    </location>
</feature>
<name>E9ASM3_LEIMU</name>
<organism evidence="2 3">
    <name type="scientific">Leishmania mexicana (strain MHOM/GT/2001/U1103)</name>
    <dbReference type="NCBI Taxonomy" id="929439"/>
    <lineage>
        <taxon>Eukaryota</taxon>
        <taxon>Discoba</taxon>
        <taxon>Euglenozoa</taxon>
        <taxon>Kinetoplastea</taxon>
        <taxon>Metakinetoplastina</taxon>
        <taxon>Trypanosomatida</taxon>
        <taxon>Trypanosomatidae</taxon>
        <taxon>Leishmaniinae</taxon>
        <taxon>Leishmania</taxon>
    </lineage>
</organism>
<evidence type="ECO:0000313" key="3">
    <source>
        <dbReference type="Proteomes" id="UP000007259"/>
    </source>
</evidence>
<evidence type="ECO:0000313" key="2">
    <source>
        <dbReference type="EMBL" id="CBZ25946.1"/>
    </source>
</evidence>
<dbReference type="PhylomeDB" id="E9ASM3"/>
<dbReference type="GeneID" id="13448394"/>
<feature type="region of interest" description="Disordered" evidence="1">
    <location>
        <begin position="165"/>
        <end position="193"/>
    </location>
</feature>
<reference evidence="2 3" key="1">
    <citation type="journal article" date="2011" name="Genome Res.">
        <title>Chromosome and gene copy number variation allow major structural change between species and strains of Leishmania.</title>
        <authorList>
            <person name="Rogers M.B."/>
            <person name="Hilley J.D."/>
            <person name="Dickens N.J."/>
            <person name="Wilkes J."/>
            <person name="Bates P.A."/>
            <person name="Depledge D.P."/>
            <person name="Harris D."/>
            <person name="Her Y."/>
            <person name="Herzyk P."/>
            <person name="Imamura H."/>
            <person name="Otto T.D."/>
            <person name="Sanders M."/>
            <person name="Seeger K."/>
            <person name="Dujardin J.C."/>
            <person name="Berriman M."/>
            <person name="Smith D.F."/>
            <person name="Hertz-Fowler C."/>
            <person name="Mottram J.C."/>
        </authorList>
    </citation>
    <scope>NUCLEOTIDE SEQUENCE [LARGE SCALE GENOMIC DNA]</scope>
    <source>
        <strain evidence="2 3">MHOM/GT/2001/U1103</strain>
    </source>
</reference>
<evidence type="ECO:0000256" key="1">
    <source>
        <dbReference type="SAM" id="MobiDB-lite"/>
    </source>
</evidence>
<proteinExistence type="predicted"/>
<feature type="region of interest" description="Disordered" evidence="1">
    <location>
        <begin position="1"/>
        <end position="23"/>
    </location>
</feature>
<keyword evidence="3" id="KW-1185">Reference proteome</keyword>